<dbReference type="InterPro" id="IPR007507">
    <property type="entry name" value="Glycos_transf_N"/>
</dbReference>
<dbReference type="PANTHER" id="PTHR42755:SF1">
    <property type="entry name" value="3-DEOXY-D-MANNO-OCTULOSONIC ACID TRANSFERASE, MITOCHONDRIAL-RELATED"/>
    <property type="match status" value="1"/>
</dbReference>
<dbReference type="EMBL" id="JAUCBP010000001">
    <property type="protein sequence ID" value="MDM7859271.1"/>
    <property type="molecule type" value="Genomic_DNA"/>
</dbReference>
<evidence type="ECO:0000313" key="10">
    <source>
        <dbReference type="Proteomes" id="UP001234343"/>
    </source>
</evidence>
<evidence type="ECO:0000256" key="5">
    <source>
        <dbReference type="ARBA" id="ARBA00031445"/>
    </source>
</evidence>
<dbReference type="EC" id="2.4.99.12" evidence="2 7"/>
<sequence>MVLKVAGYDRARLARFGVFRNSLQTTDLLWHCVSVGEVAAVTPLIKQLKQQHPTLTITLTTTTPTGAAQAQASLNGLIQHCYLPYDHTWLMAKLLKRIKPHLLLITEVEIWPSLLHQCAKRSIPSIVVNARMTQRSARRYVKLGHLFKQTIGLIDVISAQGQDDWEAYKMLGATEQQLQNSGNIKFDIVANHTSNEKIQNLALHCRQRSAKIVIAGSTHDPEEQMIISAHQRLRQKHRQLITCIVPRHPQRFDEVNDKLTRSGVPFQRLSEMTELSAQTQIILIDAMGLMQALFAIADVAFVGGSFAERGGHNALEPALYQVPIVMGPSQFNNPQITTKLAAAGALKTADDESMLINFIDVWLEDKNLREKDGAKGLQVIEQNRGALTNNLKLIERYIAN</sequence>
<evidence type="ECO:0000256" key="1">
    <source>
        <dbReference type="ARBA" id="ARBA00004713"/>
    </source>
</evidence>
<dbReference type="Gene3D" id="3.40.50.2000">
    <property type="entry name" value="Glycogen Phosphorylase B"/>
    <property type="match status" value="1"/>
</dbReference>
<name>A0ABT7SSV4_9ALTE</name>
<keyword evidence="7" id="KW-1003">Cell membrane</keyword>
<accession>A0ABT7SSV4</accession>
<evidence type="ECO:0000256" key="2">
    <source>
        <dbReference type="ARBA" id="ARBA00012621"/>
    </source>
</evidence>
<reference evidence="9 10" key="1">
    <citation type="submission" date="2023-06" db="EMBL/GenBank/DDBJ databases">
        <title>Alteromonas sp. ASW11-36 isolated from intertidal sand.</title>
        <authorList>
            <person name="Li Y."/>
        </authorList>
    </citation>
    <scope>NUCLEOTIDE SEQUENCE [LARGE SCALE GENOMIC DNA]</scope>
    <source>
        <strain evidence="9 10">ASW11-36</strain>
    </source>
</reference>
<comment type="function">
    <text evidence="7">Involved in lipopolysaccharide (LPS) biosynthesis. Catalyzes the transfer of 3-deoxy-D-manno-octulosonate (Kdo) residue(s) from CMP-Kdo to lipid IV(A), the tetraacyldisaccharide-1,4'-bisphosphate precursor of lipid A.</text>
</comment>
<comment type="caution">
    <text evidence="9">The sequence shown here is derived from an EMBL/GenBank/DDBJ whole genome shotgun (WGS) entry which is preliminary data.</text>
</comment>
<comment type="subcellular location">
    <subcellularLocation>
        <location evidence="7">Cell membrane</location>
    </subcellularLocation>
</comment>
<dbReference type="Proteomes" id="UP001234343">
    <property type="component" value="Unassembled WGS sequence"/>
</dbReference>
<keyword evidence="7" id="KW-0448">Lipopolysaccharide biosynthesis</keyword>
<keyword evidence="7" id="KW-0472">Membrane</keyword>
<keyword evidence="10" id="KW-1185">Reference proteome</keyword>
<dbReference type="InterPro" id="IPR039901">
    <property type="entry name" value="Kdotransferase"/>
</dbReference>
<feature type="domain" description="3-deoxy-D-manno-octulosonic-acid transferase N-terminal" evidence="8">
    <location>
        <begin position="14"/>
        <end position="188"/>
    </location>
</feature>
<gene>
    <name evidence="9" type="ORF">QTP81_01460</name>
</gene>
<dbReference type="PANTHER" id="PTHR42755">
    <property type="entry name" value="3-DEOXY-MANNO-OCTULOSONATE CYTIDYLYLTRANSFERASE"/>
    <property type="match status" value="1"/>
</dbReference>
<evidence type="ECO:0000313" key="9">
    <source>
        <dbReference type="EMBL" id="MDM7859271.1"/>
    </source>
</evidence>
<dbReference type="Pfam" id="PF04413">
    <property type="entry name" value="Glycos_transf_N"/>
    <property type="match status" value="1"/>
</dbReference>
<evidence type="ECO:0000256" key="7">
    <source>
        <dbReference type="RuleBase" id="RU365103"/>
    </source>
</evidence>
<organism evidence="9 10">
    <name type="scientific">Alteromonas arenosi</name>
    <dbReference type="NCBI Taxonomy" id="3055817"/>
    <lineage>
        <taxon>Bacteria</taxon>
        <taxon>Pseudomonadati</taxon>
        <taxon>Pseudomonadota</taxon>
        <taxon>Gammaproteobacteria</taxon>
        <taxon>Alteromonadales</taxon>
        <taxon>Alteromonadaceae</taxon>
        <taxon>Alteromonas/Salinimonas group</taxon>
        <taxon>Alteromonas</taxon>
    </lineage>
</organism>
<comment type="similarity">
    <text evidence="7">Belongs to the glycosyltransferase group 1 family.</text>
</comment>
<dbReference type="RefSeq" id="WP_289363378.1">
    <property type="nucleotide sequence ID" value="NZ_JAUCBP010000001.1"/>
</dbReference>
<evidence type="ECO:0000259" key="8">
    <source>
        <dbReference type="Pfam" id="PF04413"/>
    </source>
</evidence>
<dbReference type="InterPro" id="IPR038107">
    <property type="entry name" value="Glycos_transf_N_sf"/>
</dbReference>
<comment type="pathway">
    <text evidence="1 7">Bacterial outer membrane biogenesis; LPS core biosynthesis.</text>
</comment>
<evidence type="ECO:0000256" key="3">
    <source>
        <dbReference type="ARBA" id="ARBA00019077"/>
    </source>
</evidence>
<comment type="catalytic activity">
    <reaction evidence="6 7">
        <text>lipid IVA (E. coli) + CMP-3-deoxy-beta-D-manno-octulosonate = alpha-Kdo-(2-&gt;6)-lipid IVA (E. coli) + CMP + H(+)</text>
        <dbReference type="Rhea" id="RHEA:28066"/>
        <dbReference type="ChEBI" id="CHEBI:15378"/>
        <dbReference type="ChEBI" id="CHEBI:58603"/>
        <dbReference type="ChEBI" id="CHEBI:60364"/>
        <dbReference type="ChEBI" id="CHEBI:60377"/>
        <dbReference type="ChEBI" id="CHEBI:85987"/>
        <dbReference type="EC" id="2.4.99.12"/>
    </reaction>
</comment>
<proteinExistence type="inferred from homology"/>
<keyword evidence="4 7" id="KW-0808">Transferase</keyword>
<dbReference type="Gene3D" id="3.40.50.11720">
    <property type="entry name" value="3-Deoxy-D-manno-octulosonic-acid transferase, N-terminal domain"/>
    <property type="match status" value="1"/>
</dbReference>
<keyword evidence="9" id="KW-0328">Glycosyltransferase</keyword>
<protein>
    <recommendedName>
        <fullName evidence="3 7">3-deoxy-D-manno-octulosonic acid transferase</fullName>
        <shortName evidence="7">Kdo transferase</shortName>
        <ecNumber evidence="2 7">2.4.99.12</ecNumber>
    </recommendedName>
    <alternativeName>
        <fullName evidence="5 7">Lipid IV(A) 3-deoxy-D-manno-octulosonic acid transferase</fullName>
    </alternativeName>
</protein>
<evidence type="ECO:0000256" key="4">
    <source>
        <dbReference type="ARBA" id="ARBA00022679"/>
    </source>
</evidence>
<dbReference type="GO" id="GO:0043842">
    <property type="term" value="F:Kdo transferase activity"/>
    <property type="evidence" value="ECO:0007669"/>
    <property type="project" value="UniProtKB-EC"/>
</dbReference>
<evidence type="ECO:0000256" key="6">
    <source>
        <dbReference type="ARBA" id="ARBA00049183"/>
    </source>
</evidence>